<dbReference type="InterPro" id="IPR026898">
    <property type="entry name" value="PrsW"/>
</dbReference>
<dbReference type="EMBL" id="JACHML010000001">
    <property type="protein sequence ID" value="MBB6391483.1"/>
    <property type="molecule type" value="Genomic_DNA"/>
</dbReference>
<reference evidence="3 4" key="1">
    <citation type="submission" date="2020-08" db="EMBL/GenBank/DDBJ databases">
        <title>Sequencing the genomes of 1000 actinobacteria strains.</title>
        <authorList>
            <person name="Klenk H.-P."/>
        </authorList>
    </citation>
    <scope>NUCLEOTIDE SEQUENCE [LARGE SCALE GENOMIC DNA]</scope>
    <source>
        <strain evidence="3 4">DSM 12511</strain>
    </source>
</reference>
<feature type="compositionally biased region" description="Pro residues" evidence="1">
    <location>
        <begin position="7"/>
        <end position="20"/>
    </location>
</feature>
<dbReference type="Proteomes" id="UP000537775">
    <property type="component" value="Unassembled WGS sequence"/>
</dbReference>
<feature type="transmembrane region" description="Helical" evidence="2">
    <location>
        <begin position="160"/>
        <end position="182"/>
    </location>
</feature>
<feature type="region of interest" description="Disordered" evidence="1">
    <location>
        <begin position="1"/>
        <end position="36"/>
    </location>
</feature>
<dbReference type="Pfam" id="PF13367">
    <property type="entry name" value="PrsW-protease"/>
    <property type="match status" value="1"/>
</dbReference>
<keyword evidence="2" id="KW-0472">Membrane</keyword>
<evidence type="ECO:0000313" key="3">
    <source>
        <dbReference type="EMBL" id="MBB6391483.1"/>
    </source>
</evidence>
<keyword evidence="2" id="KW-0812">Transmembrane</keyword>
<evidence type="ECO:0000256" key="2">
    <source>
        <dbReference type="SAM" id="Phobius"/>
    </source>
</evidence>
<sequence length="412" mass="42874">MTLPEPSSRPRPSLVPPEFPSPLAQPSHARAASIAPPAAAAAPVPAGPPVPAGAARRGRSAPIWLFGILLVVLVILIAYFLTAIGPAASIIGMVLALLPLAGVLLAVRIVDRWEPEPIGLLILAVAWGAVAAVGIALGVDLLLAVMFGQSSSTAAEVLSAVVQAPVVEEVGKGLGLLVILAVGRRAFDGPVDGIVYGALIGAGFAFTENIQYFAISLIDGGVADVSVTFFMRGILSPFAHVMFTSVTGFAVGLAVRRGASVGGALGPWAVGLAGAIALHALWNGSAVLGDFFALYLMLQVPLFVLFIFGIVFLRREEARLTRARLSDYAAAGWFTPQEVDMLATGRGRKAAMDWAGTLRGDRRPLMRSFISDATALAAARQRALTGRDPHAADDERMLLDRATAARAALFAP</sequence>
<protein>
    <submittedName>
        <fullName evidence="3">RsiW-degrading membrane proteinase PrsW (M82 family)</fullName>
    </submittedName>
</protein>
<feature type="transmembrane region" description="Helical" evidence="2">
    <location>
        <begin position="294"/>
        <end position="313"/>
    </location>
</feature>
<feature type="transmembrane region" description="Helical" evidence="2">
    <location>
        <begin position="262"/>
        <end position="282"/>
    </location>
</feature>
<evidence type="ECO:0000256" key="1">
    <source>
        <dbReference type="SAM" id="MobiDB-lite"/>
    </source>
</evidence>
<feature type="transmembrane region" description="Helical" evidence="2">
    <location>
        <begin position="194"/>
        <end position="214"/>
    </location>
</feature>
<organism evidence="3 4">
    <name type="scientific">Microbacterium thalassium</name>
    <dbReference type="NCBI Taxonomy" id="362649"/>
    <lineage>
        <taxon>Bacteria</taxon>
        <taxon>Bacillati</taxon>
        <taxon>Actinomycetota</taxon>
        <taxon>Actinomycetes</taxon>
        <taxon>Micrococcales</taxon>
        <taxon>Microbacteriaceae</taxon>
        <taxon>Microbacterium</taxon>
    </lineage>
</organism>
<evidence type="ECO:0000313" key="4">
    <source>
        <dbReference type="Proteomes" id="UP000537775"/>
    </source>
</evidence>
<dbReference type="PANTHER" id="PTHR36844:SF1">
    <property type="entry name" value="PROTEASE PRSW"/>
    <property type="match status" value="1"/>
</dbReference>
<accession>A0A7X0FPV1</accession>
<feature type="transmembrane region" description="Helical" evidence="2">
    <location>
        <begin position="234"/>
        <end position="255"/>
    </location>
</feature>
<dbReference type="AlphaFoldDB" id="A0A7X0FPV1"/>
<keyword evidence="2" id="KW-1133">Transmembrane helix</keyword>
<feature type="transmembrane region" description="Helical" evidence="2">
    <location>
        <begin position="119"/>
        <end position="148"/>
    </location>
</feature>
<gene>
    <name evidence="3" type="ORF">HD594_001796</name>
</gene>
<comment type="caution">
    <text evidence="3">The sequence shown here is derived from an EMBL/GenBank/DDBJ whole genome shotgun (WGS) entry which is preliminary data.</text>
</comment>
<keyword evidence="4" id="KW-1185">Reference proteome</keyword>
<feature type="transmembrane region" description="Helical" evidence="2">
    <location>
        <begin position="87"/>
        <end position="107"/>
    </location>
</feature>
<feature type="transmembrane region" description="Helical" evidence="2">
    <location>
        <begin position="63"/>
        <end position="81"/>
    </location>
</feature>
<proteinExistence type="predicted"/>
<dbReference type="GO" id="GO:0008233">
    <property type="term" value="F:peptidase activity"/>
    <property type="evidence" value="ECO:0007669"/>
    <property type="project" value="InterPro"/>
</dbReference>
<dbReference type="PANTHER" id="PTHR36844">
    <property type="entry name" value="PROTEASE PRSW"/>
    <property type="match status" value="1"/>
</dbReference>
<name>A0A7X0FPV1_9MICO</name>
<dbReference type="RefSeq" id="WP_184750646.1">
    <property type="nucleotide sequence ID" value="NZ_BAAAJR010000007.1"/>
</dbReference>